<comment type="caution">
    <text evidence="1">The sequence shown here is derived from an EMBL/GenBank/DDBJ whole genome shotgun (WGS) entry which is preliminary data.</text>
</comment>
<gene>
    <name evidence="1" type="ORF">STAFG_5797</name>
</gene>
<evidence type="ECO:0000313" key="1">
    <source>
        <dbReference type="EMBL" id="EPJ37190.1"/>
    </source>
</evidence>
<dbReference type="EMBL" id="AOPY01001519">
    <property type="protein sequence ID" value="EPJ37190.1"/>
    <property type="molecule type" value="Genomic_DNA"/>
</dbReference>
<dbReference type="Proteomes" id="UP000015001">
    <property type="component" value="Unassembled WGS sequence"/>
</dbReference>
<dbReference type="PATRIC" id="fig|1283301.3.peg.5761"/>
<accession>S4MNL6</accession>
<name>S4MNL6_9ACTN</name>
<protein>
    <submittedName>
        <fullName evidence="1">Uncharacterized protein</fullName>
    </submittedName>
</protein>
<reference evidence="1 2" key="1">
    <citation type="submission" date="2013-02" db="EMBL/GenBank/DDBJ databases">
        <title>Draft Genome Sequence of Streptomyces afghaniensis, Which Produces Compounds of the Julimycin B-Complex.</title>
        <authorList>
            <person name="Gruening B.A."/>
            <person name="Praeg A."/>
            <person name="Erxleben A."/>
            <person name="Guenther S."/>
            <person name="Fiedler H.-P."/>
            <person name="Goodfellow M."/>
            <person name="Mueller M."/>
        </authorList>
    </citation>
    <scope>NUCLEOTIDE SEQUENCE [LARGE SCALE GENOMIC DNA]</scope>
    <source>
        <strain evidence="1 2">772</strain>
    </source>
</reference>
<keyword evidence="2" id="KW-1185">Reference proteome</keyword>
<evidence type="ECO:0000313" key="2">
    <source>
        <dbReference type="Proteomes" id="UP000015001"/>
    </source>
</evidence>
<dbReference type="HOGENOM" id="CLU_2883784_0_0_11"/>
<proteinExistence type="predicted"/>
<dbReference type="AlphaFoldDB" id="S4MNL6"/>
<organism evidence="1 2">
    <name type="scientific">Streptomyces afghaniensis 772</name>
    <dbReference type="NCBI Taxonomy" id="1283301"/>
    <lineage>
        <taxon>Bacteria</taxon>
        <taxon>Bacillati</taxon>
        <taxon>Actinomycetota</taxon>
        <taxon>Actinomycetes</taxon>
        <taxon>Kitasatosporales</taxon>
        <taxon>Streptomycetaceae</taxon>
        <taxon>Streptomyces</taxon>
    </lineage>
</organism>
<sequence>MTARGIDFLAAFVGLVREVSDVLFEGRDPALQLVKRYSTSSRSGLKPSAEEAAVCTMMITRWE</sequence>